<evidence type="ECO:0000313" key="2">
    <source>
        <dbReference type="Proteomes" id="UP001302812"/>
    </source>
</evidence>
<dbReference type="InterPro" id="IPR053178">
    <property type="entry name" value="Osmoadaptation_assoc"/>
</dbReference>
<dbReference type="Proteomes" id="UP001302812">
    <property type="component" value="Unassembled WGS sequence"/>
</dbReference>
<comment type="caution">
    <text evidence="1">The sequence shown here is derived from an EMBL/GenBank/DDBJ whole genome shotgun (WGS) entry which is preliminary data.</text>
</comment>
<proteinExistence type="predicted"/>
<gene>
    <name evidence="1" type="ORF">N656DRAFT_547182</name>
</gene>
<keyword evidence="2" id="KW-1185">Reference proteome</keyword>
<dbReference type="PANTHER" id="PTHR38111:SF9">
    <property type="entry name" value="ZN(2)-C6 FUNGAL-TYPE DOMAIN-CONTAINING PROTEIN"/>
    <property type="match status" value="1"/>
</dbReference>
<dbReference type="PANTHER" id="PTHR38111">
    <property type="entry name" value="ZN(2)-C6 FUNGAL-TYPE DOMAIN-CONTAINING PROTEIN-RELATED"/>
    <property type="match status" value="1"/>
</dbReference>
<evidence type="ECO:0000313" key="1">
    <source>
        <dbReference type="EMBL" id="KAK4114790.1"/>
    </source>
</evidence>
<dbReference type="EMBL" id="MU853336">
    <property type="protein sequence ID" value="KAK4114790.1"/>
    <property type="molecule type" value="Genomic_DNA"/>
</dbReference>
<organism evidence="1 2">
    <name type="scientific">Canariomyces notabilis</name>
    <dbReference type="NCBI Taxonomy" id="2074819"/>
    <lineage>
        <taxon>Eukaryota</taxon>
        <taxon>Fungi</taxon>
        <taxon>Dikarya</taxon>
        <taxon>Ascomycota</taxon>
        <taxon>Pezizomycotina</taxon>
        <taxon>Sordariomycetes</taxon>
        <taxon>Sordariomycetidae</taxon>
        <taxon>Sordariales</taxon>
        <taxon>Chaetomiaceae</taxon>
        <taxon>Canariomyces</taxon>
    </lineage>
</organism>
<dbReference type="RefSeq" id="XP_064672360.1">
    <property type="nucleotide sequence ID" value="XM_064810035.1"/>
</dbReference>
<accession>A0AAN6TJ11</accession>
<dbReference type="AlphaFoldDB" id="A0AAN6TJ11"/>
<reference evidence="1" key="2">
    <citation type="submission" date="2023-05" db="EMBL/GenBank/DDBJ databases">
        <authorList>
            <consortium name="Lawrence Berkeley National Laboratory"/>
            <person name="Steindorff A."/>
            <person name="Hensen N."/>
            <person name="Bonometti L."/>
            <person name="Westerberg I."/>
            <person name="Brannstrom I.O."/>
            <person name="Guillou S."/>
            <person name="Cros-Aarteil S."/>
            <person name="Calhoun S."/>
            <person name="Haridas S."/>
            <person name="Kuo A."/>
            <person name="Mondo S."/>
            <person name="Pangilinan J."/>
            <person name="Riley R."/>
            <person name="Labutti K."/>
            <person name="Andreopoulos B."/>
            <person name="Lipzen A."/>
            <person name="Chen C."/>
            <person name="Yanf M."/>
            <person name="Daum C."/>
            <person name="Ng V."/>
            <person name="Clum A."/>
            <person name="Ohm R."/>
            <person name="Martin F."/>
            <person name="Silar P."/>
            <person name="Natvig D."/>
            <person name="Lalanne C."/>
            <person name="Gautier V."/>
            <person name="Ament-Velasquez S.L."/>
            <person name="Kruys A."/>
            <person name="Hutchinson M.I."/>
            <person name="Powell A.J."/>
            <person name="Barry K."/>
            <person name="Miller A.N."/>
            <person name="Grigoriev I.V."/>
            <person name="Debuchy R."/>
            <person name="Gladieux P."/>
            <person name="Thoren M.H."/>
            <person name="Johannesson H."/>
        </authorList>
    </citation>
    <scope>NUCLEOTIDE SEQUENCE</scope>
    <source>
        <strain evidence="1">CBS 508.74</strain>
    </source>
</reference>
<dbReference type="GeneID" id="89934159"/>
<reference evidence="1" key="1">
    <citation type="journal article" date="2023" name="Mol. Phylogenet. Evol.">
        <title>Genome-scale phylogeny and comparative genomics of the fungal order Sordariales.</title>
        <authorList>
            <person name="Hensen N."/>
            <person name="Bonometti L."/>
            <person name="Westerberg I."/>
            <person name="Brannstrom I.O."/>
            <person name="Guillou S."/>
            <person name="Cros-Aarteil S."/>
            <person name="Calhoun S."/>
            <person name="Haridas S."/>
            <person name="Kuo A."/>
            <person name="Mondo S."/>
            <person name="Pangilinan J."/>
            <person name="Riley R."/>
            <person name="LaButti K."/>
            <person name="Andreopoulos B."/>
            <person name="Lipzen A."/>
            <person name="Chen C."/>
            <person name="Yan M."/>
            <person name="Daum C."/>
            <person name="Ng V."/>
            <person name="Clum A."/>
            <person name="Steindorff A."/>
            <person name="Ohm R.A."/>
            <person name="Martin F."/>
            <person name="Silar P."/>
            <person name="Natvig D.O."/>
            <person name="Lalanne C."/>
            <person name="Gautier V."/>
            <person name="Ament-Velasquez S.L."/>
            <person name="Kruys A."/>
            <person name="Hutchinson M.I."/>
            <person name="Powell A.J."/>
            <person name="Barry K."/>
            <person name="Miller A.N."/>
            <person name="Grigoriev I.V."/>
            <person name="Debuchy R."/>
            <person name="Gladieux P."/>
            <person name="Hiltunen Thoren M."/>
            <person name="Johannesson H."/>
        </authorList>
    </citation>
    <scope>NUCLEOTIDE SEQUENCE</scope>
    <source>
        <strain evidence="1">CBS 508.74</strain>
    </source>
</reference>
<sequence length="428" mass="48214">MRHGTPYPILYPQSDASSPSDPSLPDNLVKWQTRCSCDYPVYRSLPGVLDDKIQLILHNYVPHSELQHGIPNSNLHSPRICGAWVTALPELSVGATGAPNGCLAFAINALALSITARRTGRNLLQPISSHYEHTLRLLQRDLQITGHVYEAERVAAMMCLTLLEVLSPINPHSWLVHVGGISELIRSSSPELFSQGIHHTLFIGFRPLLILRAFILRQSTFFADQDWVEKPFQHNKAAPLQNLLSLAAKLPKTMQDCDALEDESPSIAIVAASKRLTELMVIRAHLEAWSCSLTDDSSAPMYWRLASGDTIGCNNTLLWFRDLSVANVYTHLWSFQVICISLIRNLLLRYPELERFETAIADNTTELRDAYIELCIDIFKSMEYLLQEESMLYGLCSVWFPLYTARKALEMDEEGRAVLQKLDLTVTL</sequence>
<protein>
    <submittedName>
        <fullName evidence="1">Uncharacterized protein</fullName>
    </submittedName>
</protein>
<name>A0AAN6TJ11_9PEZI</name>